<sequence>MYFLGEEVPMDSLGMGNLLTGKAWVSPSERYAVVPDETVQGQASVSVSGNGNDASVPENEVKRILYARR</sequence>
<keyword evidence="1" id="KW-0675">Receptor</keyword>
<protein>
    <submittedName>
        <fullName evidence="1">Ultraviolet-b receptor uvr8</fullName>
    </submittedName>
</protein>
<proteinExistence type="predicted"/>
<dbReference type="Proteomes" id="UP000237347">
    <property type="component" value="Unassembled WGS sequence"/>
</dbReference>
<dbReference type="EMBL" id="PKMF04000251">
    <property type="protein sequence ID" value="KAK7840945.1"/>
    <property type="molecule type" value="Genomic_DNA"/>
</dbReference>
<organism evidence="1 2">
    <name type="scientific">Quercus suber</name>
    <name type="common">Cork oak</name>
    <dbReference type="NCBI Taxonomy" id="58331"/>
    <lineage>
        <taxon>Eukaryota</taxon>
        <taxon>Viridiplantae</taxon>
        <taxon>Streptophyta</taxon>
        <taxon>Embryophyta</taxon>
        <taxon>Tracheophyta</taxon>
        <taxon>Spermatophyta</taxon>
        <taxon>Magnoliopsida</taxon>
        <taxon>eudicotyledons</taxon>
        <taxon>Gunneridae</taxon>
        <taxon>Pentapetalae</taxon>
        <taxon>rosids</taxon>
        <taxon>fabids</taxon>
        <taxon>Fagales</taxon>
        <taxon>Fagaceae</taxon>
        <taxon>Quercus</taxon>
    </lineage>
</organism>
<evidence type="ECO:0000313" key="1">
    <source>
        <dbReference type="EMBL" id="KAK7840945.1"/>
    </source>
</evidence>
<keyword evidence="2" id="KW-1185">Reference proteome</keyword>
<comment type="caution">
    <text evidence="1">The sequence shown here is derived from an EMBL/GenBank/DDBJ whole genome shotgun (WGS) entry which is preliminary data.</text>
</comment>
<gene>
    <name evidence="1" type="primary">UVR8_2</name>
    <name evidence="1" type="ORF">CFP56_016060</name>
</gene>
<evidence type="ECO:0000313" key="2">
    <source>
        <dbReference type="Proteomes" id="UP000237347"/>
    </source>
</evidence>
<dbReference type="AlphaFoldDB" id="A0AAW0KQD2"/>
<reference evidence="1 2" key="1">
    <citation type="journal article" date="2018" name="Sci. Data">
        <title>The draft genome sequence of cork oak.</title>
        <authorList>
            <person name="Ramos A.M."/>
            <person name="Usie A."/>
            <person name="Barbosa P."/>
            <person name="Barros P.M."/>
            <person name="Capote T."/>
            <person name="Chaves I."/>
            <person name="Simoes F."/>
            <person name="Abreu I."/>
            <person name="Carrasquinho I."/>
            <person name="Faro C."/>
            <person name="Guimaraes J.B."/>
            <person name="Mendonca D."/>
            <person name="Nobrega F."/>
            <person name="Rodrigues L."/>
            <person name="Saibo N.J.M."/>
            <person name="Varela M.C."/>
            <person name="Egas C."/>
            <person name="Matos J."/>
            <person name="Miguel C.M."/>
            <person name="Oliveira M.M."/>
            <person name="Ricardo C.P."/>
            <person name="Goncalves S."/>
        </authorList>
    </citation>
    <scope>NUCLEOTIDE SEQUENCE [LARGE SCALE GENOMIC DNA]</scope>
    <source>
        <strain evidence="2">cv. HL8</strain>
    </source>
</reference>
<accession>A0AAW0KQD2</accession>
<name>A0AAW0KQD2_QUESU</name>